<gene>
    <name evidence="1" type="ORF">RirG_100560</name>
</gene>
<sequence>MLVERSLRLALLARDARQRQSRRMRKQQRAGAGRWARVFAGVVGRVNGVEMGAKDGIVRGETAIQEK</sequence>
<name>A0A015MQ78_RHIIW</name>
<proteinExistence type="predicted"/>
<accession>A0A015MQ78</accession>
<keyword evidence="2" id="KW-1185">Reference proteome</keyword>
<organism evidence="1 2">
    <name type="scientific">Rhizophagus irregularis (strain DAOM 197198w)</name>
    <name type="common">Glomus intraradices</name>
    <dbReference type="NCBI Taxonomy" id="1432141"/>
    <lineage>
        <taxon>Eukaryota</taxon>
        <taxon>Fungi</taxon>
        <taxon>Fungi incertae sedis</taxon>
        <taxon>Mucoromycota</taxon>
        <taxon>Glomeromycotina</taxon>
        <taxon>Glomeromycetes</taxon>
        <taxon>Glomerales</taxon>
        <taxon>Glomeraceae</taxon>
        <taxon>Rhizophagus</taxon>
    </lineage>
</organism>
<dbReference type="Proteomes" id="UP000022910">
    <property type="component" value="Unassembled WGS sequence"/>
</dbReference>
<comment type="caution">
    <text evidence="1">The sequence shown here is derived from an EMBL/GenBank/DDBJ whole genome shotgun (WGS) entry which is preliminary data.</text>
</comment>
<protein>
    <submittedName>
        <fullName evidence="1">Uncharacterized protein</fullName>
    </submittedName>
</protein>
<reference evidence="1 2" key="1">
    <citation type="submission" date="2014-02" db="EMBL/GenBank/DDBJ databases">
        <title>Single nucleus genome sequencing reveals high similarity among nuclei of an endomycorrhizal fungus.</title>
        <authorList>
            <person name="Lin K."/>
            <person name="Geurts R."/>
            <person name="Zhang Z."/>
            <person name="Limpens E."/>
            <person name="Saunders D.G."/>
            <person name="Mu D."/>
            <person name="Pang E."/>
            <person name="Cao H."/>
            <person name="Cha H."/>
            <person name="Lin T."/>
            <person name="Zhou Q."/>
            <person name="Shang Y."/>
            <person name="Li Y."/>
            <person name="Ivanov S."/>
            <person name="Sharma T."/>
            <person name="Velzen R.V."/>
            <person name="Ruijter N.D."/>
            <person name="Aanen D.K."/>
            <person name="Win J."/>
            <person name="Kamoun S."/>
            <person name="Bisseling T."/>
            <person name="Huang S."/>
        </authorList>
    </citation>
    <scope>NUCLEOTIDE SEQUENCE [LARGE SCALE GENOMIC DNA]</scope>
    <source>
        <strain evidence="2">DAOM197198w</strain>
    </source>
</reference>
<evidence type="ECO:0000313" key="2">
    <source>
        <dbReference type="Proteomes" id="UP000022910"/>
    </source>
</evidence>
<dbReference type="AlphaFoldDB" id="A0A015MQ78"/>
<evidence type="ECO:0000313" key="1">
    <source>
        <dbReference type="EMBL" id="EXX68933.1"/>
    </source>
</evidence>
<dbReference type="HOGENOM" id="CLU_2813753_0_0_1"/>
<dbReference type="EMBL" id="JEMT01017069">
    <property type="protein sequence ID" value="EXX68933.1"/>
    <property type="molecule type" value="Genomic_DNA"/>
</dbReference>